<sequence>MSAKKIVSASQVSTVNSKFLLSSDTSYKHPTNELSKFLHSAKDADIPANLSNLIIKKRLSFVECDLNDSKLQSITKHNFSPIRSSVHVVCSESELLNMRTNEKNIGMTCTHLVPKVKNLDAVNSVNAVPDVNATLTSAMKSSLAIKNDSKQEDFPLKTLPTKFSILLPRSSTGTISSESELLDAESQANIIKTGSQLASEAKNFELHNSVNTVSDVNVVPITCANEVNLNRSSSELQNPQLLSTEHTFSPTKPSTSMVCSGSEVPDIEINQPHIGMTCNQFASEVQNFKLYNSSNAILDDTVDPTSGIDCEFLSRNGSELNTEVSDAKIEISGSQFAPEEKKYDTHESNYTVPEVKVALAADVGSLTKNPNVQRSFRTSIVPSIRSSDAKISCLIKETSSSFCSETNLQGNKIEVKWNSSSCINHNEDNEQNQQKNETELRKESNSCASSNEGSYIDEEKDTALTKKSVENQSLEFVDRMKCKLAQFPLAGKRYWVLSALDEKQAIFHLTWGHWLYKCQLLIQIPCEQSVSNGSQISFQRLDSECRVRNLGHELFLCQKKSTSILPPVNSEKILKV</sequence>
<evidence type="ECO:0000313" key="2">
    <source>
        <dbReference type="EMBL" id="KFM82865.1"/>
    </source>
</evidence>
<keyword evidence="3" id="KW-1185">Reference proteome</keyword>
<name>A0A087UZS6_STEMI</name>
<feature type="non-terminal residue" evidence="2">
    <location>
        <position position="576"/>
    </location>
</feature>
<dbReference type="AlphaFoldDB" id="A0A087UZS6"/>
<dbReference type="OrthoDB" id="6437009at2759"/>
<organism evidence="2 3">
    <name type="scientific">Stegodyphus mimosarum</name>
    <name type="common">African social velvet spider</name>
    <dbReference type="NCBI Taxonomy" id="407821"/>
    <lineage>
        <taxon>Eukaryota</taxon>
        <taxon>Metazoa</taxon>
        <taxon>Ecdysozoa</taxon>
        <taxon>Arthropoda</taxon>
        <taxon>Chelicerata</taxon>
        <taxon>Arachnida</taxon>
        <taxon>Araneae</taxon>
        <taxon>Araneomorphae</taxon>
        <taxon>Entelegynae</taxon>
        <taxon>Eresoidea</taxon>
        <taxon>Eresidae</taxon>
        <taxon>Stegodyphus</taxon>
    </lineage>
</organism>
<dbReference type="EMBL" id="KK122510">
    <property type="protein sequence ID" value="KFM82865.1"/>
    <property type="molecule type" value="Genomic_DNA"/>
</dbReference>
<reference evidence="2 3" key="1">
    <citation type="submission" date="2013-11" db="EMBL/GenBank/DDBJ databases">
        <title>Genome sequencing of Stegodyphus mimosarum.</title>
        <authorList>
            <person name="Bechsgaard J."/>
        </authorList>
    </citation>
    <scope>NUCLEOTIDE SEQUENCE [LARGE SCALE GENOMIC DNA]</scope>
</reference>
<feature type="region of interest" description="Disordered" evidence="1">
    <location>
        <begin position="424"/>
        <end position="455"/>
    </location>
</feature>
<evidence type="ECO:0000256" key="1">
    <source>
        <dbReference type="SAM" id="MobiDB-lite"/>
    </source>
</evidence>
<dbReference type="Proteomes" id="UP000054359">
    <property type="component" value="Unassembled WGS sequence"/>
</dbReference>
<evidence type="ECO:0000313" key="3">
    <source>
        <dbReference type="Proteomes" id="UP000054359"/>
    </source>
</evidence>
<proteinExistence type="predicted"/>
<accession>A0A087UZS6</accession>
<gene>
    <name evidence="2" type="ORF">X975_19096</name>
</gene>
<protein>
    <submittedName>
        <fullName evidence="2">Uncharacterized protein</fullName>
    </submittedName>
</protein>